<evidence type="ECO:0000313" key="2">
    <source>
        <dbReference type="Proteomes" id="UP001275049"/>
    </source>
</evidence>
<gene>
    <name evidence="1" type="ORF">R6G86_09135</name>
</gene>
<organism evidence="1 2">
    <name type="scientific">Actinotignum urinale</name>
    <dbReference type="NCBI Taxonomy" id="190146"/>
    <lineage>
        <taxon>Bacteria</taxon>
        <taxon>Bacillati</taxon>
        <taxon>Actinomycetota</taxon>
        <taxon>Actinomycetes</taxon>
        <taxon>Actinomycetales</taxon>
        <taxon>Actinomycetaceae</taxon>
        <taxon>Actinotignum</taxon>
    </lineage>
</organism>
<name>A0ABU5G981_9ACTO</name>
<feature type="non-terminal residue" evidence="1">
    <location>
        <position position="1"/>
    </location>
</feature>
<comment type="caution">
    <text evidence="1">The sequence shown here is derived from an EMBL/GenBank/DDBJ whole genome shotgun (WGS) entry which is preliminary data.</text>
</comment>
<keyword evidence="2" id="KW-1185">Reference proteome</keyword>
<proteinExistence type="predicted"/>
<dbReference type="EMBL" id="JAWNGA010000064">
    <property type="protein sequence ID" value="MDY5133881.1"/>
    <property type="molecule type" value="Genomic_DNA"/>
</dbReference>
<feature type="non-terminal residue" evidence="1">
    <location>
        <position position="84"/>
    </location>
</feature>
<reference evidence="1 2" key="1">
    <citation type="submission" date="2023-10" db="EMBL/GenBank/DDBJ databases">
        <title>Whole Genome based description of the genera Actinobaculum and Actinotignum reveals a complex phylogenetic relationship within the species included in the genus Actinotignum.</title>
        <authorList>
            <person name="Jensen C.S."/>
            <person name="Dargis R."/>
            <person name="Kemp M."/>
            <person name="Christensen J.J."/>
        </authorList>
    </citation>
    <scope>NUCLEOTIDE SEQUENCE [LARGE SCALE GENOMIC DNA]</scope>
    <source>
        <strain evidence="1 2">SLA_B974</strain>
    </source>
</reference>
<evidence type="ECO:0000313" key="1">
    <source>
        <dbReference type="EMBL" id="MDY5133881.1"/>
    </source>
</evidence>
<dbReference type="RefSeq" id="WP_320755649.1">
    <property type="nucleotide sequence ID" value="NZ_JAWNGA010000064.1"/>
</dbReference>
<protein>
    <submittedName>
        <fullName evidence="1">Uncharacterized protein</fullName>
    </submittedName>
</protein>
<sequence length="84" mass="8875">IITPKARLDAGDVRVIDGQSAVLLTGKLANQLNISLSENVKNASETPYAGQNEPAQRYIGYTVAKGVDGYVPGADDANTVHYVT</sequence>
<dbReference type="Proteomes" id="UP001275049">
    <property type="component" value="Unassembled WGS sequence"/>
</dbReference>
<accession>A0ABU5G981</accession>